<organism evidence="1 2">
    <name type="scientific">Caballeronia novacaledonica</name>
    <dbReference type="NCBI Taxonomy" id="1544861"/>
    <lineage>
        <taxon>Bacteria</taxon>
        <taxon>Pseudomonadati</taxon>
        <taxon>Pseudomonadota</taxon>
        <taxon>Betaproteobacteria</taxon>
        <taxon>Burkholderiales</taxon>
        <taxon>Burkholderiaceae</taxon>
        <taxon>Caballeronia</taxon>
    </lineage>
</organism>
<dbReference type="RefSeq" id="WP_035499207.1">
    <property type="nucleotide sequence ID" value="NZ_BPUS01000003.1"/>
</dbReference>
<gene>
    <name evidence="1" type="ORF">CBA19CS42_10705</name>
</gene>
<dbReference type="AlphaFoldDB" id="A0AA37I9C3"/>
<dbReference type="EMBL" id="BPUS01000003">
    <property type="protein sequence ID" value="GJH24979.1"/>
    <property type="molecule type" value="Genomic_DNA"/>
</dbReference>
<sequence>MMSARKSLRDAVESWITPNRAIPFRVRSIHRGERLRCVQVDARDASGDVAICFFKHADGAWHLFPPAPRRLTMRIA</sequence>
<evidence type="ECO:0000313" key="1">
    <source>
        <dbReference type="EMBL" id="GJH24979.1"/>
    </source>
</evidence>
<name>A0AA37I9C3_9BURK</name>
<proteinExistence type="predicted"/>
<comment type="caution">
    <text evidence="1">The sequence shown here is derived from an EMBL/GenBank/DDBJ whole genome shotgun (WGS) entry which is preliminary data.</text>
</comment>
<evidence type="ECO:0000313" key="2">
    <source>
        <dbReference type="Proteomes" id="UP001055111"/>
    </source>
</evidence>
<protein>
    <submittedName>
        <fullName evidence="1">Uncharacterized protein</fullName>
    </submittedName>
</protein>
<reference evidence="1" key="1">
    <citation type="submission" date="2022-09" db="EMBL/GenBank/DDBJ databases">
        <title>Isolation and characterization of 3-chlorobenzoate degrading bacteria from soils in Shizuoka.</title>
        <authorList>
            <person name="Ifat A."/>
            <person name="Ogawa N."/>
            <person name="Kimbara K."/>
            <person name="Moriuchi R."/>
            <person name="Dohra H."/>
            <person name="Shintani M."/>
        </authorList>
    </citation>
    <scope>NUCLEOTIDE SEQUENCE</scope>
    <source>
        <strain evidence="1">19CS4-2</strain>
    </source>
</reference>
<accession>A0AA37I9C3</accession>
<dbReference type="Proteomes" id="UP001055111">
    <property type="component" value="Unassembled WGS sequence"/>
</dbReference>